<evidence type="ECO:0000313" key="2">
    <source>
        <dbReference type="Proteomes" id="UP000827724"/>
    </source>
</evidence>
<proteinExistence type="predicted"/>
<accession>A0A9P8QP82</accession>
<comment type="caution">
    <text evidence="1">The sequence shown here is derived from an EMBL/GenBank/DDBJ whole genome shotgun (WGS) entry which is preliminary data.</text>
</comment>
<reference evidence="1" key="1">
    <citation type="submission" date="2021-08" db="EMBL/GenBank/DDBJ databases">
        <title>Chromosome-Level Trichoderma cornu-damae using Hi-C Data.</title>
        <authorList>
            <person name="Kim C.S."/>
        </authorList>
    </citation>
    <scope>NUCLEOTIDE SEQUENCE</scope>
    <source>
        <strain evidence="1">KA19-0412C</strain>
    </source>
</reference>
<dbReference type="AlphaFoldDB" id="A0A9P8QP82"/>
<organism evidence="1 2">
    <name type="scientific">Trichoderma cornu-damae</name>
    <dbReference type="NCBI Taxonomy" id="654480"/>
    <lineage>
        <taxon>Eukaryota</taxon>
        <taxon>Fungi</taxon>
        <taxon>Dikarya</taxon>
        <taxon>Ascomycota</taxon>
        <taxon>Pezizomycotina</taxon>
        <taxon>Sordariomycetes</taxon>
        <taxon>Hypocreomycetidae</taxon>
        <taxon>Hypocreales</taxon>
        <taxon>Hypocreaceae</taxon>
        <taxon>Trichoderma</taxon>
    </lineage>
</organism>
<dbReference type="EMBL" id="JAIWOZ010000004">
    <property type="protein sequence ID" value="KAH6606268.1"/>
    <property type="molecule type" value="Genomic_DNA"/>
</dbReference>
<evidence type="ECO:0000313" key="1">
    <source>
        <dbReference type="EMBL" id="KAH6606268.1"/>
    </source>
</evidence>
<name>A0A9P8QP82_9HYPO</name>
<dbReference type="Proteomes" id="UP000827724">
    <property type="component" value="Unassembled WGS sequence"/>
</dbReference>
<sequence length="67" mass="7135">MAVDDRIGYLESRTAADVDQCNREADAGRRTSPISSSYASCVPAPADKQCTEVGFSNPIKSVTPTAR</sequence>
<keyword evidence="2" id="KW-1185">Reference proteome</keyword>
<protein>
    <submittedName>
        <fullName evidence="1">Uncharacterized protein</fullName>
    </submittedName>
</protein>
<gene>
    <name evidence="1" type="ORF">Trco_005421</name>
</gene>